<proteinExistence type="predicted"/>
<comment type="caution">
    <text evidence="1">The sequence shown here is derived from an EMBL/GenBank/DDBJ whole genome shotgun (WGS) entry which is preliminary data.</text>
</comment>
<sequence length="93" mass="10727">MITASQVRTYPERNKCVLDLGEAPLRAQGVTVKELDMTSFRLLEFCCRDSTGISQALIMHVHHCTPHFVYINLYTWQPLFFCPNFVTIYLLAT</sequence>
<name>A0ACB0IBK8_TRIPR</name>
<evidence type="ECO:0000313" key="1">
    <source>
        <dbReference type="EMBL" id="CAJ2629486.1"/>
    </source>
</evidence>
<dbReference type="EMBL" id="CASHSV030000001">
    <property type="protein sequence ID" value="CAJ2629486.1"/>
    <property type="molecule type" value="Genomic_DNA"/>
</dbReference>
<organism evidence="1 2">
    <name type="scientific">Trifolium pratense</name>
    <name type="common">Red clover</name>
    <dbReference type="NCBI Taxonomy" id="57577"/>
    <lineage>
        <taxon>Eukaryota</taxon>
        <taxon>Viridiplantae</taxon>
        <taxon>Streptophyta</taxon>
        <taxon>Embryophyta</taxon>
        <taxon>Tracheophyta</taxon>
        <taxon>Spermatophyta</taxon>
        <taxon>Magnoliopsida</taxon>
        <taxon>eudicotyledons</taxon>
        <taxon>Gunneridae</taxon>
        <taxon>Pentapetalae</taxon>
        <taxon>rosids</taxon>
        <taxon>fabids</taxon>
        <taxon>Fabales</taxon>
        <taxon>Fabaceae</taxon>
        <taxon>Papilionoideae</taxon>
        <taxon>50 kb inversion clade</taxon>
        <taxon>NPAAA clade</taxon>
        <taxon>Hologalegina</taxon>
        <taxon>IRL clade</taxon>
        <taxon>Trifolieae</taxon>
        <taxon>Trifolium</taxon>
    </lineage>
</organism>
<evidence type="ECO:0000313" key="2">
    <source>
        <dbReference type="Proteomes" id="UP001177021"/>
    </source>
</evidence>
<gene>
    <name evidence="1" type="ORF">MILVUS5_LOCUS1460</name>
</gene>
<protein>
    <submittedName>
        <fullName evidence="1">Uncharacterized protein</fullName>
    </submittedName>
</protein>
<accession>A0ACB0IBK8</accession>
<dbReference type="Proteomes" id="UP001177021">
    <property type="component" value="Unassembled WGS sequence"/>
</dbReference>
<reference evidence="1" key="1">
    <citation type="submission" date="2023-10" db="EMBL/GenBank/DDBJ databases">
        <authorList>
            <person name="Rodriguez Cubillos JULIANA M."/>
            <person name="De Vega J."/>
        </authorList>
    </citation>
    <scope>NUCLEOTIDE SEQUENCE</scope>
</reference>
<keyword evidence="2" id="KW-1185">Reference proteome</keyword>